<name>A0A9W9I7T9_9EURO</name>
<dbReference type="Proteomes" id="UP001149163">
    <property type="component" value="Unassembled WGS sequence"/>
</dbReference>
<feature type="compositionally biased region" description="Basic and acidic residues" evidence="1">
    <location>
        <begin position="22"/>
        <end position="31"/>
    </location>
</feature>
<organism evidence="2 3">
    <name type="scientific">Penicillium canariense</name>
    <dbReference type="NCBI Taxonomy" id="189055"/>
    <lineage>
        <taxon>Eukaryota</taxon>
        <taxon>Fungi</taxon>
        <taxon>Dikarya</taxon>
        <taxon>Ascomycota</taxon>
        <taxon>Pezizomycotina</taxon>
        <taxon>Eurotiomycetes</taxon>
        <taxon>Eurotiomycetidae</taxon>
        <taxon>Eurotiales</taxon>
        <taxon>Aspergillaceae</taxon>
        <taxon>Penicillium</taxon>
    </lineage>
</organism>
<feature type="region of interest" description="Disordered" evidence="1">
    <location>
        <begin position="18"/>
        <end position="48"/>
    </location>
</feature>
<reference evidence="2" key="1">
    <citation type="submission" date="2022-11" db="EMBL/GenBank/DDBJ databases">
        <authorList>
            <person name="Petersen C."/>
        </authorList>
    </citation>
    <scope>NUCLEOTIDE SEQUENCE</scope>
    <source>
        <strain evidence="2">IBT 26290</strain>
    </source>
</reference>
<reference evidence="2" key="2">
    <citation type="journal article" date="2023" name="IMA Fungus">
        <title>Comparative genomic study of the Penicillium genus elucidates a diverse pangenome and 15 lateral gene transfer events.</title>
        <authorList>
            <person name="Petersen C."/>
            <person name="Sorensen T."/>
            <person name="Nielsen M.R."/>
            <person name="Sondergaard T.E."/>
            <person name="Sorensen J.L."/>
            <person name="Fitzpatrick D.A."/>
            <person name="Frisvad J.C."/>
            <person name="Nielsen K.L."/>
        </authorList>
    </citation>
    <scope>NUCLEOTIDE SEQUENCE</scope>
    <source>
        <strain evidence="2">IBT 26290</strain>
    </source>
</reference>
<evidence type="ECO:0000256" key="1">
    <source>
        <dbReference type="SAM" id="MobiDB-lite"/>
    </source>
</evidence>
<protein>
    <submittedName>
        <fullName evidence="2">Uncharacterized protein</fullName>
    </submittedName>
</protein>
<proteinExistence type="predicted"/>
<dbReference type="GeneID" id="81425184"/>
<gene>
    <name evidence="2" type="ORF">N7482_003883</name>
</gene>
<evidence type="ECO:0000313" key="2">
    <source>
        <dbReference type="EMBL" id="KAJ5168289.1"/>
    </source>
</evidence>
<comment type="caution">
    <text evidence="2">The sequence shown here is derived from an EMBL/GenBank/DDBJ whole genome shotgun (WGS) entry which is preliminary data.</text>
</comment>
<sequence>MLQSKDVRISRVIRGMRLGDSGTKERGRSRDLVPIAEPKQTSPGQRRHTLAASGQGLGLAPRGMNQILWQTWVNMTRNT</sequence>
<accession>A0A9W9I7T9</accession>
<dbReference type="AlphaFoldDB" id="A0A9W9I7T9"/>
<keyword evidence="3" id="KW-1185">Reference proteome</keyword>
<dbReference type="RefSeq" id="XP_056544750.1">
    <property type="nucleotide sequence ID" value="XM_056686008.1"/>
</dbReference>
<evidence type="ECO:0000313" key="3">
    <source>
        <dbReference type="Proteomes" id="UP001149163"/>
    </source>
</evidence>
<dbReference type="EMBL" id="JAPQKN010000002">
    <property type="protein sequence ID" value="KAJ5168289.1"/>
    <property type="molecule type" value="Genomic_DNA"/>
</dbReference>